<reference evidence="2 3" key="1">
    <citation type="submission" date="2016-10" db="EMBL/GenBank/DDBJ databases">
        <authorList>
            <person name="de Groot N.N."/>
        </authorList>
    </citation>
    <scope>NUCLEOTIDE SEQUENCE [LARGE SCALE GENOMIC DNA]</scope>
    <source>
        <strain evidence="2 3">PYCC 4715</strain>
    </source>
</reference>
<evidence type="ECO:0000256" key="1">
    <source>
        <dbReference type="SAM" id="Coils"/>
    </source>
</evidence>
<evidence type="ECO:0000313" key="2">
    <source>
        <dbReference type="EMBL" id="SGZ58338.1"/>
    </source>
</evidence>
<keyword evidence="1" id="KW-0175">Coiled coil</keyword>
<name>A0A1L0C676_9ASCO</name>
<proteinExistence type="predicted"/>
<feature type="coiled-coil region" evidence="1">
    <location>
        <begin position="218"/>
        <end position="252"/>
    </location>
</feature>
<gene>
    <name evidence="2" type="ORF">SAMEA4029009_CIC11G00000001111</name>
</gene>
<evidence type="ECO:0000313" key="3">
    <source>
        <dbReference type="Proteomes" id="UP000182259"/>
    </source>
</evidence>
<organism evidence="2 3">
    <name type="scientific">Sungouiella intermedia</name>
    <dbReference type="NCBI Taxonomy" id="45354"/>
    <lineage>
        <taxon>Eukaryota</taxon>
        <taxon>Fungi</taxon>
        <taxon>Dikarya</taxon>
        <taxon>Ascomycota</taxon>
        <taxon>Saccharomycotina</taxon>
        <taxon>Pichiomycetes</taxon>
        <taxon>Metschnikowiaceae</taxon>
        <taxon>Sungouiella</taxon>
    </lineage>
</organism>
<dbReference type="Proteomes" id="UP000182259">
    <property type="component" value="Chromosome VI"/>
</dbReference>
<protein>
    <submittedName>
        <fullName evidence="2">CIC11C00000001111</fullName>
    </submittedName>
</protein>
<sequence>MSSPLFSSLPTISQHGKCTLMERVFEELEETLASSIRDSEQLSVLYEQVTSTNKETRSRKLPSDEDTVHLVCLFSKWQYVNNLLSIRLERLRCRFTSPEQFNNEENCRFCDDIPKDLLEKISFILKTQRMLTKHEKALMEFLHFLWKTYISDALPNATSWEHVESTSSNPSAPILKLCTRNGKWVRTLNNLDLEHSKSGKLTSYDVLMKEYEKQCDNILLLERERNLLLLKISQLEEENTTLRLKNDELNGVIQSLRDLN</sequence>
<dbReference type="EMBL" id="LT635769">
    <property type="protein sequence ID" value="SGZ58338.1"/>
    <property type="molecule type" value="Genomic_DNA"/>
</dbReference>
<accession>A0A1L0C676</accession>
<dbReference type="AlphaFoldDB" id="A0A1L0C676"/>